<dbReference type="Pfam" id="PF01012">
    <property type="entry name" value="ETF"/>
    <property type="match status" value="1"/>
</dbReference>
<dbReference type="InterPro" id="IPR001308">
    <property type="entry name" value="ETF_a/FixB"/>
</dbReference>
<feature type="domain" description="Electron transfer flavoprotein alpha/beta-subunit N-terminal" evidence="5">
    <location>
        <begin position="8"/>
        <end position="194"/>
    </location>
</feature>
<dbReference type="PIRSF" id="PIRSF000089">
    <property type="entry name" value="Electra_flavoP_a"/>
    <property type="match status" value="1"/>
</dbReference>
<name>A0ABX1JUN6_9CELL</name>
<dbReference type="SUPFAM" id="SSF52467">
    <property type="entry name" value="DHS-like NAD/FAD-binding domain"/>
    <property type="match status" value="1"/>
</dbReference>
<dbReference type="Gene3D" id="3.40.50.1220">
    <property type="entry name" value="TPP-binding domain"/>
    <property type="match status" value="1"/>
</dbReference>
<dbReference type="InterPro" id="IPR014731">
    <property type="entry name" value="ETF_asu_C"/>
</dbReference>
<organism evidence="6 7">
    <name type="scientific">Cellulomonas septica</name>
    <dbReference type="NCBI Taxonomy" id="285080"/>
    <lineage>
        <taxon>Bacteria</taxon>
        <taxon>Bacillati</taxon>
        <taxon>Actinomycetota</taxon>
        <taxon>Actinomycetes</taxon>
        <taxon>Micrococcales</taxon>
        <taxon>Cellulomonadaceae</taxon>
        <taxon>Cellulomonas</taxon>
    </lineage>
</organism>
<dbReference type="SUPFAM" id="SSF52402">
    <property type="entry name" value="Adenine nucleotide alpha hydrolases-like"/>
    <property type="match status" value="1"/>
</dbReference>
<dbReference type="EMBL" id="JAAXOY010000001">
    <property type="protein sequence ID" value="NKY38023.1"/>
    <property type="molecule type" value="Genomic_DNA"/>
</dbReference>
<protein>
    <submittedName>
        <fullName evidence="6">Electron transfer flavoprotein subunit alpha/FixB family protein</fullName>
    </submittedName>
</protein>
<proteinExistence type="inferred from homology"/>
<comment type="caution">
    <text evidence="6">The sequence shown here is derived from an EMBL/GenBank/DDBJ whole genome shotgun (WGS) entry which is preliminary data.</text>
</comment>
<dbReference type="PANTHER" id="PTHR43153">
    <property type="entry name" value="ELECTRON TRANSFER FLAVOPROTEIN ALPHA"/>
    <property type="match status" value="1"/>
</dbReference>
<dbReference type="Proteomes" id="UP000777774">
    <property type="component" value="Unassembled WGS sequence"/>
</dbReference>
<evidence type="ECO:0000256" key="2">
    <source>
        <dbReference type="ARBA" id="ARBA00005817"/>
    </source>
</evidence>
<evidence type="ECO:0000256" key="3">
    <source>
        <dbReference type="ARBA" id="ARBA00011355"/>
    </source>
</evidence>
<evidence type="ECO:0000256" key="1">
    <source>
        <dbReference type="ARBA" id="ARBA00001974"/>
    </source>
</evidence>
<keyword evidence="7" id="KW-1185">Reference proteome</keyword>
<comment type="cofactor">
    <cofactor evidence="1">
        <name>FAD</name>
        <dbReference type="ChEBI" id="CHEBI:57692"/>
    </cofactor>
</comment>
<reference evidence="6 7" key="1">
    <citation type="submission" date="2020-04" db="EMBL/GenBank/DDBJ databases">
        <title>MicrobeNet Type strains.</title>
        <authorList>
            <person name="Nicholson A.C."/>
        </authorList>
    </citation>
    <scope>NUCLEOTIDE SEQUENCE [LARGE SCALE GENOMIC DNA]</scope>
    <source>
        <strain evidence="6 7">ATCC BAA-787</strain>
    </source>
</reference>
<dbReference type="Pfam" id="PF00766">
    <property type="entry name" value="ETF_alpha"/>
    <property type="match status" value="1"/>
</dbReference>
<accession>A0ABX1JUN6</accession>
<dbReference type="Gene3D" id="3.40.50.620">
    <property type="entry name" value="HUPs"/>
    <property type="match status" value="1"/>
</dbReference>
<dbReference type="InterPro" id="IPR014729">
    <property type="entry name" value="Rossmann-like_a/b/a_fold"/>
</dbReference>
<comment type="function">
    <text evidence="4">The electron transfer flavoprotein serves as a specific electron acceptor for other dehydrogenases. It transfers the electrons to the main respiratory chain via ETF-ubiquinone oxidoreductase (ETF dehydrogenase).</text>
</comment>
<sequence length="325" mass="32931">MTTQPDPVLVLVDHDHGGVAPSAWEILAVARHLGPVHAVLVGAGPEGALEELAAYGVAAAHVVEAPADVALLAPTVARSLTGVAASADATAVVLAASPRNAEIAALAARELGAGLLLDARSLGRGADGRLVTEQLAFASMWSVVAESIAERCVVTLRPESSHVLAHDAPTEPSVHRHRLPEGDELRGLRLISRTSSVAAEGPKLSSARVVVAGGRGTGGDFGPLRELAAALGGAVGSTRVATDEGWIAADTQIGQTGATVSPALYVGAGVSGAVHHRGGMQSAGVVVAINNDPDAPIFEIADFGVVGDLFEVVPQLTAEVLRRRS</sequence>
<dbReference type="InterPro" id="IPR014730">
    <property type="entry name" value="ETF_a/b_N"/>
</dbReference>
<dbReference type="SMART" id="SM00893">
    <property type="entry name" value="ETF"/>
    <property type="match status" value="1"/>
</dbReference>
<comment type="subunit">
    <text evidence="3">Heterodimer of an alpha and a beta subunit.</text>
</comment>
<evidence type="ECO:0000256" key="4">
    <source>
        <dbReference type="ARBA" id="ARBA00025649"/>
    </source>
</evidence>
<dbReference type="InterPro" id="IPR029035">
    <property type="entry name" value="DHS-like_NAD/FAD-binding_dom"/>
</dbReference>
<evidence type="ECO:0000313" key="6">
    <source>
        <dbReference type="EMBL" id="NKY38023.1"/>
    </source>
</evidence>
<comment type="similarity">
    <text evidence="2">Belongs to the ETF alpha-subunit/FixB family.</text>
</comment>
<dbReference type="PANTHER" id="PTHR43153:SF1">
    <property type="entry name" value="ELECTRON TRANSFER FLAVOPROTEIN SUBUNIT ALPHA, MITOCHONDRIAL"/>
    <property type="match status" value="1"/>
</dbReference>
<gene>
    <name evidence="6" type="ORF">HGA02_00350</name>
</gene>
<evidence type="ECO:0000259" key="5">
    <source>
        <dbReference type="SMART" id="SM00893"/>
    </source>
</evidence>
<dbReference type="RefSeq" id="WP_168676298.1">
    <property type="nucleotide sequence ID" value="NZ_JAAXOY010000001.1"/>
</dbReference>
<evidence type="ECO:0000313" key="7">
    <source>
        <dbReference type="Proteomes" id="UP000777774"/>
    </source>
</evidence>